<evidence type="ECO:0000256" key="1">
    <source>
        <dbReference type="SAM" id="Phobius"/>
    </source>
</evidence>
<dbReference type="AlphaFoldDB" id="A0A2T6ZBV2"/>
<comment type="caution">
    <text evidence="2">The sequence shown here is derived from an EMBL/GenBank/DDBJ whole genome shotgun (WGS) entry which is preliminary data.</text>
</comment>
<keyword evidence="1" id="KW-0472">Membrane</keyword>
<dbReference type="EMBL" id="NESQ01000436">
    <property type="protein sequence ID" value="PUU72971.1"/>
    <property type="molecule type" value="Genomic_DNA"/>
</dbReference>
<keyword evidence="3" id="KW-1185">Reference proteome</keyword>
<name>A0A2T6ZBV2_TUBBO</name>
<keyword evidence="1" id="KW-1133">Transmembrane helix</keyword>
<protein>
    <submittedName>
        <fullName evidence="2">Uncharacterized protein</fullName>
    </submittedName>
</protein>
<keyword evidence="1" id="KW-0812">Transmembrane</keyword>
<gene>
    <name evidence="2" type="ORF">B9Z19DRAFT_1096120</name>
</gene>
<organism evidence="2 3">
    <name type="scientific">Tuber borchii</name>
    <name type="common">White truffle</name>
    <dbReference type="NCBI Taxonomy" id="42251"/>
    <lineage>
        <taxon>Eukaryota</taxon>
        <taxon>Fungi</taxon>
        <taxon>Dikarya</taxon>
        <taxon>Ascomycota</taxon>
        <taxon>Pezizomycotina</taxon>
        <taxon>Pezizomycetes</taxon>
        <taxon>Pezizales</taxon>
        <taxon>Tuberaceae</taxon>
        <taxon>Tuber</taxon>
    </lineage>
</organism>
<sequence>MIQGGGVVNHSGEAPGSGQAAGPWLPPDELRTKLTVTVVKQTVIKQMFITRERRTTLLAKPISVSIEYRNEKTAFRIARIVKRYGTLLVSGVAVVWVVAVLVIGAVWVVVSVVLVSVVPVSMVVGVSAL</sequence>
<evidence type="ECO:0000313" key="3">
    <source>
        <dbReference type="Proteomes" id="UP000244722"/>
    </source>
</evidence>
<dbReference type="Proteomes" id="UP000244722">
    <property type="component" value="Unassembled WGS sequence"/>
</dbReference>
<evidence type="ECO:0000313" key="2">
    <source>
        <dbReference type="EMBL" id="PUU72971.1"/>
    </source>
</evidence>
<feature type="transmembrane region" description="Helical" evidence="1">
    <location>
        <begin position="109"/>
        <end position="128"/>
    </location>
</feature>
<reference evidence="2 3" key="1">
    <citation type="submission" date="2017-04" db="EMBL/GenBank/DDBJ databases">
        <title>Draft genome sequence of Tuber borchii Vittad., a whitish edible truffle.</title>
        <authorList>
            <consortium name="DOE Joint Genome Institute"/>
            <person name="Murat C."/>
            <person name="Kuo A."/>
            <person name="Barry K.W."/>
            <person name="Clum A."/>
            <person name="Dockter R.B."/>
            <person name="Fauchery L."/>
            <person name="Iotti M."/>
            <person name="Kohler A."/>
            <person name="Labutti K."/>
            <person name="Lindquist E.A."/>
            <person name="Lipzen A."/>
            <person name="Ohm R.A."/>
            <person name="Wang M."/>
            <person name="Grigoriev I.V."/>
            <person name="Zambonelli A."/>
            <person name="Martin F.M."/>
        </authorList>
    </citation>
    <scope>NUCLEOTIDE SEQUENCE [LARGE SCALE GENOMIC DNA]</scope>
    <source>
        <strain evidence="2 3">Tbo3840</strain>
    </source>
</reference>
<proteinExistence type="predicted"/>
<feature type="transmembrane region" description="Helical" evidence="1">
    <location>
        <begin position="84"/>
        <end position="103"/>
    </location>
</feature>
<accession>A0A2T6ZBV2</accession>